<feature type="transmembrane region" description="Helical" evidence="5">
    <location>
        <begin position="473"/>
        <end position="493"/>
    </location>
</feature>
<keyword evidence="4 5" id="KW-0472">Membrane</keyword>
<protein>
    <submittedName>
        <fullName evidence="7">APC family permease</fullName>
    </submittedName>
</protein>
<dbReference type="OrthoDB" id="43026at2157"/>
<feature type="transmembrane region" description="Helical" evidence="5">
    <location>
        <begin position="336"/>
        <end position="356"/>
    </location>
</feature>
<evidence type="ECO:0000313" key="7">
    <source>
        <dbReference type="EMBL" id="QKR00654.1"/>
    </source>
</evidence>
<keyword evidence="8" id="KW-1185">Reference proteome</keyword>
<dbReference type="Proteomes" id="UP000509301">
    <property type="component" value="Chromosome"/>
</dbReference>
<feature type="transmembrane region" description="Helical" evidence="5">
    <location>
        <begin position="368"/>
        <end position="386"/>
    </location>
</feature>
<name>A0A6N0NUX5_9CREN</name>
<dbReference type="PANTHER" id="PTHR47547:SF1">
    <property type="entry name" value="ASPARTATE-PROTON SYMPORTER"/>
    <property type="match status" value="1"/>
</dbReference>
<dbReference type="GeneID" id="55642257"/>
<evidence type="ECO:0000256" key="4">
    <source>
        <dbReference type="ARBA" id="ARBA00023136"/>
    </source>
</evidence>
<evidence type="ECO:0000259" key="6">
    <source>
        <dbReference type="Pfam" id="PF00324"/>
    </source>
</evidence>
<feature type="transmembrane region" description="Helical" evidence="5">
    <location>
        <begin position="159"/>
        <end position="177"/>
    </location>
</feature>
<feature type="transmembrane region" description="Helical" evidence="5">
    <location>
        <begin position="398"/>
        <end position="416"/>
    </location>
</feature>
<feature type="transmembrane region" description="Helical" evidence="5">
    <location>
        <begin position="39"/>
        <end position="61"/>
    </location>
</feature>
<dbReference type="AlphaFoldDB" id="A0A6N0NUX5"/>
<dbReference type="InterPro" id="IPR052962">
    <property type="entry name" value="AA_Transporter_AGT"/>
</dbReference>
<feature type="transmembrane region" description="Helical" evidence="5">
    <location>
        <begin position="82"/>
        <end position="106"/>
    </location>
</feature>
<feature type="transmembrane region" description="Helical" evidence="5">
    <location>
        <begin position="450"/>
        <end position="467"/>
    </location>
</feature>
<dbReference type="Pfam" id="PF00324">
    <property type="entry name" value="AA_permease"/>
    <property type="match status" value="1"/>
</dbReference>
<keyword evidence="3 5" id="KW-1133">Transmembrane helix</keyword>
<feature type="transmembrane region" description="Helical" evidence="5">
    <location>
        <begin position="189"/>
        <end position="208"/>
    </location>
</feature>
<dbReference type="InterPro" id="IPR004841">
    <property type="entry name" value="AA-permease/SLC12A_dom"/>
</dbReference>
<feature type="domain" description="Amino acid permease/ SLC12A" evidence="6">
    <location>
        <begin position="12"/>
        <end position="360"/>
    </location>
</feature>
<feature type="transmembrane region" description="Helical" evidence="5">
    <location>
        <begin position="229"/>
        <end position="252"/>
    </location>
</feature>
<dbReference type="PANTHER" id="PTHR47547">
    <property type="match status" value="1"/>
</dbReference>
<organism evidence="7 8">
    <name type="scientific">Metallosphaera tengchongensis</name>
    <dbReference type="NCBI Taxonomy" id="1532350"/>
    <lineage>
        <taxon>Archaea</taxon>
        <taxon>Thermoproteota</taxon>
        <taxon>Thermoprotei</taxon>
        <taxon>Sulfolobales</taxon>
        <taxon>Sulfolobaceae</taxon>
        <taxon>Metallosphaera</taxon>
    </lineage>
</organism>
<evidence type="ECO:0000256" key="3">
    <source>
        <dbReference type="ARBA" id="ARBA00022989"/>
    </source>
</evidence>
<reference evidence="7 8" key="1">
    <citation type="submission" date="2020-02" db="EMBL/GenBank/DDBJ databases">
        <title>Comparative genome analysis reveals the metabolism and evolution of the thermophilic archaeal genus Metallosphaera.</title>
        <authorList>
            <person name="Jiang C."/>
        </authorList>
    </citation>
    <scope>NUCLEOTIDE SEQUENCE [LARGE SCALE GENOMIC DNA]</scope>
    <source>
        <strain evidence="7 8">Ric-A</strain>
    </source>
</reference>
<keyword evidence="2 5" id="KW-0812">Transmembrane</keyword>
<dbReference type="KEGG" id="mten:GWK48_09895"/>
<dbReference type="RefSeq" id="WP_174631870.1">
    <property type="nucleotide sequence ID" value="NZ_CP049074.1"/>
</dbReference>
<evidence type="ECO:0000256" key="2">
    <source>
        <dbReference type="ARBA" id="ARBA00022692"/>
    </source>
</evidence>
<accession>A0A6N0NUX5</accession>
<evidence type="ECO:0000313" key="8">
    <source>
        <dbReference type="Proteomes" id="UP000509301"/>
    </source>
</evidence>
<evidence type="ECO:0000256" key="1">
    <source>
        <dbReference type="ARBA" id="ARBA00004141"/>
    </source>
</evidence>
<dbReference type="GO" id="GO:0016020">
    <property type="term" value="C:membrane"/>
    <property type="evidence" value="ECO:0007669"/>
    <property type="project" value="UniProtKB-SubCell"/>
</dbReference>
<feature type="transmembrane region" description="Helical" evidence="5">
    <location>
        <begin position="422"/>
        <end position="438"/>
    </location>
</feature>
<comment type="subcellular location">
    <subcellularLocation>
        <location evidence="1">Membrane</location>
        <topology evidence="1">Multi-pass membrane protein</topology>
    </subcellularLocation>
</comment>
<sequence length="506" mass="53782">MSLKKELTLFQLVVIGVVGAVGTGVLFSSAGMASVAGPALVLSWVVGAIFYTFVGLTYSELSVNYPEAGGPARYSLYSHGKLTNAIGAFANLLWYLFIPPIEALAVVEGLSFFFPQLLTSTGAPSLLGSAVGVLLILLFIPFNYFGVKFFGKTTSGLGLVKLAIYLALAFGTLAVVFRPQNFTAYGGFAPYGLAGMFSAIPIAMFAFGGIRVIPDYAEESKKSSMLGKAIMFTILGQSLIYVLFALVFVGGLDWKGLGINPGNWTAISTLPGNPFVDIASAEKASTLIPLALLVAILGPFVVGYIYLGGGTRVLLAMGRSDIVSDKMKQLHQTYSVPYWALIVFGIVGAIVTFLAAPVPTIYGDITDSVVAGYIAFALNPVSMQVLRNRGKIGYKLPGGALTAPLAFISSSLIAFWSGWPSVPYAILLIFIAVLIFSLKYKIIGNVRNSVWYIAYIAFITLITYIGSDGALSIIPFLTASLITAVASLGFFFWGVRSGLKETETVK</sequence>
<feature type="transmembrane region" description="Helical" evidence="5">
    <location>
        <begin position="290"/>
        <end position="315"/>
    </location>
</feature>
<dbReference type="GO" id="GO:0055085">
    <property type="term" value="P:transmembrane transport"/>
    <property type="evidence" value="ECO:0007669"/>
    <property type="project" value="InterPro"/>
</dbReference>
<gene>
    <name evidence="7" type="ORF">GWK48_09895</name>
</gene>
<dbReference type="PIRSF" id="PIRSF006060">
    <property type="entry name" value="AA_transporter"/>
    <property type="match status" value="1"/>
</dbReference>
<proteinExistence type="predicted"/>
<feature type="transmembrane region" description="Helical" evidence="5">
    <location>
        <begin position="126"/>
        <end position="147"/>
    </location>
</feature>
<evidence type="ECO:0000256" key="5">
    <source>
        <dbReference type="SAM" id="Phobius"/>
    </source>
</evidence>
<feature type="transmembrane region" description="Helical" evidence="5">
    <location>
        <begin position="7"/>
        <end position="27"/>
    </location>
</feature>
<dbReference type="EMBL" id="CP049074">
    <property type="protein sequence ID" value="QKR00654.1"/>
    <property type="molecule type" value="Genomic_DNA"/>
</dbReference>
<dbReference type="Gene3D" id="1.20.1740.10">
    <property type="entry name" value="Amino acid/polyamine transporter I"/>
    <property type="match status" value="1"/>
</dbReference>